<dbReference type="InterPro" id="IPR039366">
    <property type="entry name" value="Pilotin"/>
</dbReference>
<name>A0A285VF47_9MICO</name>
<dbReference type="AlphaFoldDB" id="A0A285VF47"/>
<dbReference type="Proteomes" id="UP000219688">
    <property type="component" value="Unassembled WGS sequence"/>
</dbReference>
<proteinExistence type="predicted"/>
<gene>
    <name evidence="1" type="ORF">SAMN05421879_101705</name>
</gene>
<keyword evidence="1" id="KW-0449">Lipoprotein</keyword>
<reference evidence="2" key="1">
    <citation type="submission" date="2017-08" db="EMBL/GenBank/DDBJ databases">
        <authorList>
            <person name="Varghese N."/>
            <person name="Submissions S."/>
        </authorList>
    </citation>
    <scope>NUCLEOTIDE SEQUENCE [LARGE SCALE GENOMIC DNA]</scope>
    <source>
        <strain evidence="2">USBA17B2</strain>
    </source>
</reference>
<evidence type="ECO:0000313" key="1">
    <source>
        <dbReference type="EMBL" id="SOC52587.1"/>
    </source>
</evidence>
<keyword evidence="2" id="KW-1185">Reference proteome</keyword>
<protein>
    <submittedName>
        <fullName evidence="1">Type III secretion system lipoprotein chaperone (YscW)</fullName>
    </submittedName>
</protein>
<organism evidence="1 2">
    <name type="scientific">Ornithinimicrobium cerasi</name>
    <dbReference type="NCBI Taxonomy" id="2248773"/>
    <lineage>
        <taxon>Bacteria</taxon>
        <taxon>Bacillati</taxon>
        <taxon>Actinomycetota</taxon>
        <taxon>Actinomycetes</taxon>
        <taxon>Micrococcales</taxon>
        <taxon>Ornithinimicrobiaceae</taxon>
        <taxon>Ornithinimicrobium</taxon>
    </lineage>
</organism>
<sequence length="128" mass="13447">MLVDDDRKEELMSVTARLLVPPGTELAPGTTVTVRLLDVGRADAAATVLDEHVVVLQGDEDRPGSDGLVVDLTLPAVLDPHATWAIFAHADLDGSGDVSAGDLLTTSHVEVGPAHEDRLVEVPLTRLG</sequence>
<dbReference type="Pfam" id="PF09619">
    <property type="entry name" value="YscW"/>
    <property type="match status" value="1"/>
</dbReference>
<accession>A0A285VF47</accession>
<dbReference type="PROSITE" id="PS00018">
    <property type="entry name" value="EF_HAND_1"/>
    <property type="match status" value="1"/>
</dbReference>
<evidence type="ECO:0000313" key="2">
    <source>
        <dbReference type="Proteomes" id="UP000219688"/>
    </source>
</evidence>
<dbReference type="InterPro" id="IPR018247">
    <property type="entry name" value="EF_Hand_1_Ca_BS"/>
</dbReference>
<dbReference type="EMBL" id="OBQK01000001">
    <property type="protein sequence ID" value="SOC52587.1"/>
    <property type="molecule type" value="Genomic_DNA"/>
</dbReference>